<keyword evidence="3" id="KW-0813">Transport</keyword>
<proteinExistence type="inferred from homology"/>
<evidence type="ECO:0000256" key="6">
    <source>
        <dbReference type="ARBA" id="ARBA00022840"/>
    </source>
</evidence>
<evidence type="ECO:0000256" key="3">
    <source>
        <dbReference type="ARBA" id="ARBA00022448"/>
    </source>
</evidence>
<dbReference type="GO" id="GO:0016887">
    <property type="term" value="F:ATP hydrolysis activity"/>
    <property type="evidence" value="ECO:0007669"/>
    <property type="project" value="InterPro"/>
</dbReference>
<dbReference type="GO" id="GO:0015833">
    <property type="term" value="P:peptide transport"/>
    <property type="evidence" value="ECO:0007669"/>
    <property type="project" value="InterPro"/>
</dbReference>
<accession>A0A5A9ZGL4</accession>
<dbReference type="FunFam" id="3.40.50.300:FF:000016">
    <property type="entry name" value="Oligopeptide ABC transporter ATP-binding component"/>
    <property type="match status" value="1"/>
</dbReference>
<dbReference type="Proteomes" id="UP000325291">
    <property type="component" value="Unassembled WGS sequence"/>
</dbReference>
<dbReference type="InterPro" id="IPR003439">
    <property type="entry name" value="ABC_transporter-like_ATP-bd"/>
</dbReference>
<dbReference type="PROSITE" id="PS50893">
    <property type="entry name" value="ABC_TRANSPORTER_2"/>
    <property type="match status" value="1"/>
</dbReference>
<gene>
    <name evidence="9" type="ORF">FLO80_09275</name>
</gene>
<dbReference type="PANTHER" id="PTHR43297:SF2">
    <property type="entry name" value="DIPEPTIDE TRANSPORT ATP-BINDING PROTEIN DPPD"/>
    <property type="match status" value="1"/>
</dbReference>
<dbReference type="EMBL" id="VINQ01000005">
    <property type="protein sequence ID" value="KAA0916393.1"/>
    <property type="molecule type" value="Genomic_DNA"/>
</dbReference>
<evidence type="ECO:0000256" key="7">
    <source>
        <dbReference type="ARBA" id="ARBA00023136"/>
    </source>
</evidence>
<evidence type="ECO:0000313" key="10">
    <source>
        <dbReference type="Proteomes" id="UP000325291"/>
    </source>
</evidence>
<dbReference type="SUPFAM" id="SSF52540">
    <property type="entry name" value="P-loop containing nucleoside triphosphate hydrolases"/>
    <property type="match status" value="1"/>
</dbReference>
<dbReference type="PANTHER" id="PTHR43297">
    <property type="entry name" value="OLIGOPEPTIDE TRANSPORT ATP-BINDING PROTEIN APPD"/>
    <property type="match status" value="1"/>
</dbReference>
<evidence type="ECO:0000256" key="4">
    <source>
        <dbReference type="ARBA" id="ARBA00022475"/>
    </source>
</evidence>
<feature type="domain" description="ABC transporter" evidence="8">
    <location>
        <begin position="17"/>
        <end position="270"/>
    </location>
</feature>
<dbReference type="InterPro" id="IPR050388">
    <property type="entry name" value="ABC_Ni/Peptide_Import"/>
</dbReference>
<comment type="subcellular location">
    <subcellularLocation>
        <location evidence="1">Cell inner membrane</location>
        <topology evidence="1">Peripheral membrane protein</topology>
    </subcellularLocation>
</comment>
<dbReference type="Pfam" id="PF00005">
    <property type="entry name" value="ABC_tran"/>
    <property type="match status" value="1"/>
</dbReference>
<dbReference type="Gene3D" id="3.40.50.300">
    <property type="entry name" value="P-loop containing nucleotide triphosphate hydrolases"/>
    <property type="match status" value="1"/>
</dbReference>
<dbReference type="NCBIfam" id="TIGR01727">
    <property type="entry name" value="oligo_HPY"/>
    <property type="match status" value="1"/>
</dbReference>
<dbReference type="InterPro" id="IPR003593">
    <property type="entry name" value="AAA+_ATPase"/>
</dbReference>
<keyword evidence="10" id="KW-1185">Reference proteome</keyword>
<dbReference type="GO" id="GO:0055085">
    <property type="term" value="P:transmembrane transport"/>
    <property type="evidence" value="ECO:0007669"/>
    <property type="project" value="UniProtKB-ARBA"/>
</dbReference>
<evidence type="ECO:0000256" key="5">
    <source>
        <dbReference type="ARBA" id="ARBA00022741"/>
    </source>
</evidence>
<dbReference type="Pfam" id="PF08352">
    <property type="entry name" value="oligo_HPY"/>
    <property type="match status" value="1"/>
</dbReference>
<dbReference type="GO" id="GO:0005886">
    <property type="term" value="C:plasma membrane"/>
    <property type="evidence" value="ECO:0007669"/>
    <property type="project" value="UniProtKB-SubCell"/>
</dbReference>
<organism evidence="9 10">
    <name type="scientific">Aquicoccus porphyridii</name>
    <dbReference type="NCBI Taxonomy" id="1852029"/>
    <lineage>
        <taxon>Bacteria</taxon>
        <taxon>Pseudomonadati</taxon>
        <taxon>Pseudomonadota</taxon>
        <taxon>Alphaproteobacteria</taxon>
        <taxon>Rhodobacterales</taxon>
        <taxon>Paracoccaceae</taxon>
        <taxon>Aquicoccus</taxon>
    </lineage>
</organism>
<dbReference type="InterPro" id="IPR013563">
    <property type="entry name" value="Oligopep_ABC_C"/>
</dbReference>
<keyword evidence="4" id="KW-1003">Cell membrane</keyword>
<keyword evidence="5" id="KW-0547">Nucleotide-binding</keyword>
<dbReference type="GO" id="GO:0005524">
    <property type="term" value="F:ATP binding"/>
    <property type="evidence" value="ECO:0007669"/>
    <property type="project" value="UniProtKB-KW"/>
</dbReference>
<reference evidence="9 10" key="1">
    <citation type="submission" date="2019-07" db="EMBL/GenBank/DDBJ databases">
        <title>Aquicoccus porphyridii gen. nov., sp. nov., isolated from a small marine red alga, Porphyridium marinum.</title>
        <authorList>
            <person name="Liu L."/>
        </authorList>
    </citation>
    <scope>NUCLEOTIDE SEQUENCE [LARGE SCALE GENOMIC DNA]</scope>
    <source>
        <strain evidence="9 10">L1 8-17</strain>
    </source>
</reference>
<keyword evidence="7" id="KW-0472">Membrane</keyword>
<evidence type="ECO:0000256" key="2">
    <source>
        <dbReference type="ARBA" id="ARBA00005417"/>
    </source>
</evidence>
<evidence type="ECO:0000313" key="9">
    <source>
        <dbReference type="EMBL" id="KAA0916393.1"/>
    </source>
</evidence>
<evidence type="ECO:0000256" key="1">
    <source>
        <dbReference type="ARBA" id="ARBA00004417"/>
    </source>
</evidence>
<comment type="similarity">
    <text evidence="2">Belongs to the ABC transporter superfamily.</text>
</comment>
<sequence length="343" mass="36930">MDHAPADQSRTDQPPVLDVRHLVTELRLRRGALRPVDGVSFRVGRGETLGIVGESGSGKSMTCLSLLRLLPRPGGRIAAGEVLVAGTDLTKLSEKELARDWRGRRISMVTQDPMSSLNPVYTVGDQVGAPLRYHGLAHSRAEARARAADALGRVRIPSPEARLDDFPHQFSGGMRQRVVSAMAIACAPEVMIADEPTSSLDVTIQVKMMDLYKQIQEETGVAIVLITHDMGVAASICDRIAVMYAGRIVEQGPAREIFRNPAHPYTRALLNAIPKLGEKSKRLYALGGQPPSLLDMPGGCRFAPRCTLADAKCLAAYPGDSDLGSGHRAACWRLSEEGAPDAA</sequence>
<evidence type="ECO:0000259" key="8">
    <source>
        <dbReference type="PROSITE" id="PS50893"/>
    </source>
</evidence>
<keyword evidence="6 9" id="KW-0067">ATP-binding</keyword>
<dbReference type="CDD" id="cd03257">
    <property type="entry name" value="ABC_NikE_OppD_transporters"/>
    <property type="match status" value="1"/>
</dbReference>
<comment type="caution">
    <text evidence="9">The sequence shown here is derived from an EMBL/GenBank/DDBJ whole genome shotgun (WGS) entry which is preliminary data.</text>
</comment>
<dbReference type="AlphaFoldDB" id="A0A5A9ZGL4"/>
<protein>
    <submittedName>
        <fullName evidence="9">ABC transporter ATP-binding protein</fullName>
    </submittedName>
</protein>
<name>A0A5A9ZGL4_9RHOB</name>
<dbReference type="InterPro" id="IPR027417">
    <property type="entry name" value="P-loop_NTPase"/>
</dbReference>
<dbReference type="SMART" id="SM00382">
    <property type="entry name" value="AAA"/>
    <property type="match status" value="1"/>
</dbReference>